<dbReference type="GO" id="GO:0046961">
    <property type="term" value="F:proton-transporting ATPase activity, rotational mechanism"/>
    <property type="evidence" value="ECO:0007669"/>
    <property type="project" value="InterPro"/>
</dbReference>
<dbReference type="InParanoid" id="A0A0V0QCK0"/>
<sequence>MDDQFLVTIPEFVIQEAKEKCFEIEVKTQKQFELEKRAYLQVEKQKLNDEFEQKIKKEEMEQKIKRSSAINKARLGKMEARNKAMKKIFSMAQYHIYTKINQDQGYYKNILKKLMLQGLIQLFEKQVRIRCLQKDSKIIESILPEVIKEFKQIVKTELETDMNLDLKIDENVYLKERKLDDHSKLSVDQYNLESEALPKNQEDTTCFGGVVLSNIEGNIICKNTLDGRIDMVYQESLPDIRQILFPRN</sequence>
<name>A0A0V0QCK0_PSEPJ</name>
<gene>
    <name evidence="4" type="ORF">PPERSA_12558</name>
</gene>
<dbReference type="Proteomes" id="UP000054937">
    <property type="component" value="Unassembled WGS sequence"/>
</dbReference>
<reference evidence="4 5" key="1">
    <citation type="journal article" date="2015" name="Sci. Rep.">
        <title>Genome of the facultative scuticociliatosis pathogen Pseudocohnilembus persalinus provides insight into its virulence through horizontal gene transfer.</title>
        <authorList>
            <person name="Xiong J."/>
            <person name="Wang G."/>
            <person name="Cheng J."/>
            <person name="Tian M."/>
            <person name="Pan X."/>
            <person name="Warren A."/>
            <person name="Jiang C."/>
            <person name="Yuan D."/>
            <person name="Miao W."/>
        </authorList>
    </citation>
    <scope>NUCLEOTIDE SEQUENCE [LARGE SCALE GENOMIC DNA]</scope>
    <source>
        <strain evidence="4">36N120E</strain>
    </source>
</reference>
<dbReference type="PANTHER" id="PTHR45715">
    <property type="entry name" value="ATPASE H+-TRANSPORTING V1 SUBUNIT E1A-RELATED"/>
    <property type="match status" value="1"/>
</dbReference>
<dbReference type="AlphaFoldDB" id="A0A0V0QCK0"/>
<proteinExistence type="inferred from homology"/>
<protein>
    <recommendedName>
        <fullName evidence="6">ATPase, V1/A1 complex, subunit E</fullName>
    </recommendedName>
</protein>
<evidence type="ECO:0000313" key="5">
    <source>
        <dbReference type="Proteomes" id="UP000054937"/>
    </source>
</evidence>
<organism evidence="4 5">
    <name type="scientific">Pseudocohnilembus persalinus</name>
    <name type="common">Ciliate</name>
    <dbReference type="NCBI Taxonomy" id="266149"/>
    <lineage>
        <taxon>Eukaryota</taxon>
        <taxon>Sar</taxon>
        <taxon>Alveolata</taxon>
        <taxon>Ciliophora</taxon>
        <taxon>Intramacronucleata</taxon>
        <taxon>Oligohymenophorea</taxon>
        <taxon>Scuticociliatia</taxon>
        <taxon>Philasterida</taxon>
        <taxon>Pseudocohnilembidae</taxon>
        <taxon>Pseudocohnilembus</taxon>
    </lineage>
</organism>
<dbReference type="Gene3D" id="6.10.250.1620">
    <property type="match status" value="1"/>
</dbReference>
<dbReference type="GO" id="GO:0033178">
    <property type="term" value="C:proton-transporting two-sector ATPase complex, catalytic domain"/>
    <property type="evidence" value="ECO:0007669"/>
    <property type="project" value="InterPro"/>
</dbReference>
<keyword evidence="2" id="KW-0813">Transport</keyword>
<evidence type="ECO:0000256" key="2">
    <source>
        <dbReference type="ARBA" id="ARBA00022448"/>
    </source>
</evidence>
<dbReference type="EMBL" id="LDAU01000202">
    <property type="protein sequence ID" value="KRW99882.1"/>
    <property type="molecule type" value="Genomic_DNA"/>
</dbReference>
<comment type="similarity">
    <text evidence="1">Belongs to the V-ATPase E subunit family.</text>
</comment>
<keyword evidence="5" id="KW-1185">Reference proteome</keyword>
<evidence type="ECO:0000256" key="3">
    <source>
        <dbReference type="ARBA" id="ARBA00023065"/>
    </source>
</evidence>
<dbReference type="Pfam" id="PF01991">
    <property type="entry name" value="vATP-synt_E"/>
    <property type="match status" value="1"/>
</dbReference>
<dbReference type="OMA" id="CRPQDHL"/>
<dbReference type="InterPro" id="IPR002842">
    <property type="entry name" value="ATPase_V1_Esu"/>
</dbReference>
<comment type="caution">
    <text evidence="4">The sequence shown here is derived from an EMBL/GenBank/DDBJ whole genome shotgun (WGS) entry which is preliminary data.</text>
</comment>
<dbReference type="FunCoup" id="A0A0V0QCK0">
    <property type="interactions" value="291"/>
</dbReference>
<evidence type="ECO:0000313" key="4">
    <source>
        <dbReference type="EMBL" id="KRW99882.1"/>
    </source>
</evidence>
<evidence type="ECO:0000256" key="1">
    <source>
        <dbReference type="ARBA" id="ARBA00005901"/>
    </source>
</evidence>
<accession>A0A0V0QCK0</accession>
<dbReference type="Gene3D" id="3.30.2320.30">
    <property type="entry name" value="ATP synthase, E subunit, C-terminal"/>
    <property type="match status" value="1"/>
</dbReference>
<dbReference type="SUPFAM" id="SSF160527">
    <property type="entry name" value="V-type ATPase subunit E-like"/>
    <property type="match status" value="1"/>
</dbReference>
<dbReference type="OrthoDB" id="10263003at2759"/>
<dbReference type="InterPro" id="IPR038495">
    <property type="entry name" value="ATPase_E_C"/>
</dbReference>
<keyword evidence="3" id="KW-0406">Ion transport</keyword>
<evidence type="ECO:0008006" key="6">
    <source>
        <dbReference type="Google" id="ProtNLM"/>
    </source>
</evidence>